<proteinExistence type="predicted"/>
<dbReference type="GO" id="GO:0000209">
    <property type="term" value="P:protein polyubiquitination"/>
    <property type="evidence" value="ECO:0000318"/>
    <property type="project" value="GO_Central"/>
</dbReference>
<dbReference type="PANTHER" id="PTHR14604:SF4">
    <property type="entry name" value="F-BOX DOMAIN-CONTAINING PROTEIN"/>
    <property type="match status" value="1"/>
</dbReference>
<dbReference type="Proteomes" id="UP000000305">
    <property type="component" value="Unassembled WGS sequence"/>
</dbReference>
<dbReference type="EMBL" id="GL732677">
    <property type="protein sequence ID" value="EFX67480.1"/>
    <property type="molecule type" value="Genomic_DNA"/>
</dbReference>
<dbReference type="KEGG" id="dpx:DAPPUDRAFT_331038"/>
<dbReference type="AlphaFoldDB" id="E9HLB4"/>
<evidence type="ECO:0008006" key="3">
    <source>
        <dbReference type="Google" id="ProtNLM"/>
    </source>
</evidence>
<dbReference type="STRING" id="6669.E9HLB4"/>
<dbReference type="InParanoid" id="E9HLB4"/>
<organism evidence="1 2">
    <name type="scientific">Daphnia pulex</name>
    <name type="common">Water flea</name>
    <dbReference type="NCBI Taxonomy" id="6669"/>
    <lineage>
        <taxon>Eukaryota</taxon>
        <taxon>Metazoa</taxon>
        <taxon>Ecdysozoa</taxon>
        <taxon>Arthropoda</taxon>
        <taxon>Crustacea</taxon>
        <taxon>Branchiopoda</taxon>
        <taxon>Diplostraca</taxon>
        <taxon>Cladocera</taxon>
        <taxon>Anomopoda</taxon>
        <taxon>Daphniidae</taxon>
        <taxon>Daphnia</taxon>
    </lineage>
</organism>
<reference evidence="1 2" key="1">
    <citation type="journal article" date="2011" name="Science">
        <title>The ecoresponsive genome of Daphnia pulex.</title>
        <authorList>
            <person name="Colbourne J.K."/>
            <person name="Pfrender M.E."/>
            <person name="Gilbert D."/>
            <person name="Thomas W.K."/>
            <person name="Tucker A."/>
            <person name="Oakley T.H."/>
            <person name="Tokishita S."/>
            <person name="Aerts A."/>
            <person name="Arnold G.J."/>
            <person name="Basu M.K."/>
            <person name="Bauer D.J."/>
            <person name="Caceres C.E."/>
            <person name="Carmel L."/>
            <person name="Casola C."/>
            <person name="Choi J.H."/>
            <person name="Detter J.C."/>
            <person name="Dong Q."/>
            <person name="Dusheyko S."/>
            <person name="Eads B.D."/>
            <person name="Frohlich T."/>
            <person name="Geiler-Samerotte K.A."/>
            <person name="Gerlach D."/>
            <person name="Hatcher P."/>
            <person name="Jogdeo S."/>
            <person name="Krijgsveld J."/>
            <person name="Kriventseva E.V."/>
            <person name="Kultz D."/>
            <person name="Laforsch C."/>
            <person name="Lindquist E."/>
            <person name="Lopez J."/>
            <person name="Manak J.R."/>
            <person name="Muller J."/>
            <person name="Pangilinan J."/>
            <person name="Patwardhan R.P."/>
            <person name="Pitluck S."/>
            <person name="Pritham E.J."/>
            <person name="Rechtsteiner A."/>
            <person name="Rho M."/>
            <person name="Rogozin I.B."/>
            <person name="Sakarya O."/>
            <person name="Salamov A."/>
            <person name="Schaack S."/>
            <person name="Shapiro H."/>
            <person name="Shiga Y."/>
            <person name="Skalitzky C."/>
            <person name="Smith Z."/>
            <person name="Souvorov A."/>
            <person name="Sung W."/>
            <person name="Tang Z."/>
            <person name="Tsuchiya D."/>
            <person name="Tu H."/>
            <person name="Vos H."/>
            <person name="Wang M."/>
            <person name="Wolf Y.I."/>
            <person name="Yamagata H."/>
            <person name="Yamada T."/>
            <person name="Ye Y."/>
            <person name="Shaw J.R."/>
            <person name="Andrews J."/>
            <person name="Crease T.J."/>
            <person name="Tang H."/>
            <person name="Lucas S.M."/>
            <person name="Robertson H.M."/>
            <person name="Bork P."/>
            <person name="Koonin E.V."/>
            <person name="Zdobnov E.M."/>
            <person name="Grigoriev I.V."/>
            <person name="Lynch M."/>
            <person name="Boore J.L."/>
        </authorList>
    </citation>
    <scope>NUCLEOTIDE SEQUENCE [LARGE SCALE GENOMIC DNA]</scope>
</reference>
<dbReference type="InterPro" id="IPR036322">
    <property type="entry name" value="WD40_repeat_dom_sf"/>
</dbReference>
<dbReference type="Gene3D" id="1.20.1280.50">
    <property type="match status" value="1"/>
</dbReference>
<evidence type="ECO:0000313" key="1">
    <source>
        <dbReference type="EMBL" id="EFX67480.1"/>
    </source>
</evidence>
<dbReference type="PANTHER" id="PTHR14604">
    <property type="entry name" value="WD40 REPEAT PF20"/>
    <property type="match status" value="1"/>
</dbReference>
<evidence type="ECO:0000313" key="2">
    <source>
        <dbReference type="Proteomes" id="UP000000305"/>
    </source>
</evidence>
<dbReference type="InterPro" id="IPR015943">
    <property type="entry name" value="WD40/YVTN_repeat-like_dom_sf"/>
</dbReference>
<dbReference type="SUPFAM" id="SSF50978">
    <property type="entry name" value="WD40 repeat-like"/>
    <property type="match status" value="1"/>
</dbReference>
<name>E9HLB4_DAPPU</name>
<dbReference type="InterPro" id="IPR050995">
    <property type="entry name" value="WD-F-box_domain-protein"/>
</dbReference>
<dbReference type="Gene3D" id="2.130.10.10">
    <property type="entry name" value="YVTN repeat-like/Quinoprotein amine dehydrogenase"/>
    <property type="match status" value="1"/>
</dbReference>
<gene>
    <name evidence="1" type="ORF">DAPPUDRAFT_331038</name>
</gene>
<dbReference type="PhylomeDB" id="E9HLB4"/>
<dbReference type="OrthoDB" id="3219396at2759"/>
<dbReference type="SUPFAM" id="SSF81383">
    <property type="entry name" value="F-box domain"/>
    <property type="match status" value="1"/>
</dbReference>
<dbReference type="GO" id="GO:0019005">
    <property type="term" value="C:SCF ubiquitin ligase complex"/>
    <property type="evidence" value="ECO:0000318"/>
    <property type="project" value="GO_Central"/>
</dbReference>
<dbReference type="GO" id="GO:1990756">
    <property type="term" value="F:ubiquitin-like ligase-substrate adaptor activity"/>
    <property type="evidence" value="ECO:0000318"/>
    <property type="project" value="GO_Central"/>
</dbReference>
<keyword evidence="2" id="KW-1185">Reference proteome</keyword>
<accession>E9HLB4</accession>
<sequence length="519" mass="59469">MEKLKLDLIENLHCQCLDFICDQIFAYLDYDSLTNSKMVSVVWKNIISKGAFWKVMVERKKNVLPYWKKVFDAVKVFKDKELLGLGNADASERHCEYYHTMYCLVEDEIQKSVDSNWRAGGKHQCVKYKSFGNHSFGVHGCECEVDSQWIVQIQRDCRIFLRNRWTLELEKVLEIPLTEINMNGRDREVKLNRLKINSNFITASFDVHPEICVWDAKSHELLRVLKPVPEQGNQVEGEYGQFYVKGHCLWNDLLLSCHARLSEADESYIVTLRRIPLNGDGEVTLLYYQKVLPRPVLFLEVALDDDYIVLFFARPKEQNLANPIFSMAATFEIEIRSAISYDVVKKISIPTSSPFQCYQFHYLNGFIVMGRMQDNLFSIWPAALGRCVKIIFHGGKGLYAIRIISDKYILTCDKEGVLKIWDLQGILIRPEPFIFNGLIRTISHLNAIPGGASAKPTEESSKVETIVARQETTRVASAISKEHVDPSCMVADELQMILVSHSDDGSSYLHVESFLNAAQ</sequence>
<dbReference type="HOGENOM" id="CLU_525049_0_0_1"/>
<dbReference type="InterPro" id="IPR036047">
    <property type="entry name" value="F-box-like_dom_sf"/>
</dbReference>
<dbReference type="eggNOG" id="KOG0281">
    <property type="taxonomic scope" value="Eukaryota"/>
</dbReference>
<protein>
    <recommendedName>
        <fullName evidence="3">F-box domain-containing protein</fullName>
    </recommendedName>
</protein>